<dbReference type="NCBIfam" id="TIGR00577">
    <property type="entry name" value="fpg"/>
    <property type="match status" value="1"/>
</dbReference>
<keyword evidence="19" id="KW-1185">Reference proteome</keyword>
<comment type="catalytic activity">
    <reaction evidence="1 15">
        <text>Hydrolysis of DNA containing ring-opened 7-methylguanine residues, releasing 2,6-diamino-4-hydroxy-5-(N-methyl)formamidopyrimidine.</text>
        <dbReference type="EC" id="3.2.2.23"/>
    </reaction>
</comment>
<feature type="active site" description="Proton donor" evidence="15">
    <location>
        <position position="3"/>
    </location>
</feature>
<dbReference type="HAMAP" id="MF_00103">
    <property type="entry name" value="Fapy_DNA_glycosyl"/>
    <property type="match status" value="1"/>
</dbReference>
<dbReference type="CDD" id="cd08966">
    <property type="entry name" value="EcFpg-like_N"/>
    <property type="match status" value="1"/>
</dbReference>
<comment type="subunit">
    <text evidence="3 15">Monomer.</text>
</comment>
<comment type="caution">
    <text evidence="18">The sequence shown here is derived from an EMBL/GenBank/DDBJ whole genome shotgun (WGS) entry which is preliminary data.</text>
</comment>
<evidence type="ECO:0000256" key="7">
    <source>
        <dbReference type="ARBA" id="ARBA00022801"/>
    </source>
</evidence>
<dbReference type="PROSITE" id="PS51066">
    <property type="entry name" value="ZF_FPG_2"/>
    <property type="match status" value="1"/>
</dbReference>
<name>A0A0N0GKT5_9NEIS</name>
<feature type="domain" description="Formamidopyrimidine-DNA glycosylase catalytic" evidence="17">
    <location>
        <begin position="2"/>
        <end position="113"/>
    </location>
</feature>
<protein>
    <recommendedName>
        <fullName evidence="15">Formamidopyrimidine-DNA glycosylase</fullName>
        <shortName evidence="15">Fapy-DNA glycosylase</shortName>
        <ecNumber evidence="15">3.2.2.23</ecNumber>
    </recommendedName>
    <alternativeName>
        <fullName evidence="15">DNA-(apurinic or apyrimidinic site) lyase MutM</fullName>
        <shortName evidence="15">AP lyase MutM</shortName>
        <ecNumber evidence="15">4.2.99.18</ecNumber>
    </alternativeName>
</protein>
<dbReference type="GO" id="GO:0008270">
    <property type="term" value="F:zinc ion binding"/>
    <property type="evidence" value="ECO:0007669"/>
    <property type="project" value="UniProtKB-UniRule"/>
</dbReference>
<feature type="active site" description="Proton donor; for beta-elimination activity" evidence="15">
    <location>
        <position position="58"/>
    </location>
</feature>
<dbReference type="EMBL" id="LAQT01000037">
    <property type="protein sequence ID" value="KPC49344.1"/>
    <property type="molecule type" value="Genomic_DNA"/>
</dbReference>
<dbReference type="InterPro" id="IPR015886">
    <property type="entry name" value="H2TH_FPG"/>
</dbReference>
<keyword evidence="7 15" id="KW-0378">Hydrolase</keyword>
<evidence type="ECO:0000256" key="13">
    <source>
        <dbReference type="ARBA" id="ARBA00023295"/>
    </source>
</evidence>
<evidence type="ECO:0000256" key="8">
    <source>
        <dbReference type="ARBA" id="ARBA00022833"/>
    </source>
</evidence>
<dbReference type="PANTHER" id="PTHR22993">
    <property type="entry name" value="FORMAMIDOPYRIMIDINE-DNA GLYCOSYLASE"/>
    <property type="match status" value="1"/>
</dbReference>
<evidence type="ECO:0000256" key="6">
    <source>
        <dbReference type="ARBA" id="ARBA00022771"/>
    </source>
</evidence>
<reference evidence="18 19" key="1">
    <citation type="submission" date="2015-07" db="EMBL/GenBank/DDBJ databases">
        <title>Draft genome sequence of the Amantichitinum ursilacus IGB-41, a new chitin-degrading bacterium.</title>
        <authorList>
            <person name="Kirstahler P."/>
            <person name="Guenther M."/>
            <person name="Grumaz C."/>
            <person name="Rupp S."/>
            <person name="Zibek S."/>
            <person name="Sohn K."/>
        </authorList>
    </citation>
    <scope>NUCLEOTIDE SEQUENCE [LARGE SCALE GENOMIC DNA]</scope>
    <source>
        <strain evidence="18 19">IGB-41</strain>
    </source>
</reference>
<sequence>MPELPEVETTRRGIADIVTGARIEDVVIRNRSLRWPVPEALPELLRGQRVQKLERRAKYLLFTFEHGTLIVHLGMSGSLRVVTAARPVEKHDHIDLLLEDGRILRYKDPRRFGCMLWQPAAAGPHKLLAELGPEPLSDAFDAGYLSEQLSRRGSAVKLAIMDQHVVVGVGNIYASEALFRSAIHPERAANSLKKQEIVALVAAIKATLADAIAAGGTTLRDYVDSTGNPGYFLLQTYAYGRTDEACRQCGTPISEIRQGQRATFFCRQCQK</sequence>
<dbReference type="InterPro" id="IPR010663">
    <property type="entry name" value="Znf_FPG/IleRS"/>
</dbReference>
<dbReference type="GO" id="GO:0140078">
    <property type="term" value="F:class I DNA-(apurinic or apyrimidinic site) endonuclease activity"/>
    <property type="evidence" value="ECO:0007669"/>
    <property type="project" value="UniProtKB-EC"/>
</dbReference>
<keyword evidence="5 15" id="KW-0227">DNA damage</keyword>
<evidence type="ECO:0000256" key="10">
    <source>
        <dbReference type="ARBA" id="ARBA00023204"/>
    </source>
</evidence>
<dbReference type="EC" id="3.2.2.23" evidence="15"/>
<keyword evidence="4 15" id="KW-0479">Metal-binding</keyword>
<dbReference type="SUPFAM" id="SSF46946">
    <property type="entry name" value="S13-like H2TH domain"/>
    <property type="match status" value="1"/>
</dbReference>
<dbReference type="Gene3D" id="3.20.190.10">
    <property type="entry name" value="MutM-like, N-terminal"/>
    <property type="match status" value="1"/>
</dbReference>
<dbReference type="SUPFAM" id="SSF81624">
    <property type="entry name" value="N-terminal domain of MutM-like DNA repair proteins"/>
    <property type="match status" value="1"/>
</dbReference>
<feature type="binding site" evidence="15">
    <location>
        <position position="110"/>
    </location>
    <ligand>
        <name>DNA</name>
        <dbReference type="ChEBI" id="CHEBI:16991"/>
    </ligand>
</feature>
<dbReference type="InterPro" id="IPR010979">
    <property type="entry name" value="Ribosomal_uS13-like_H2TH"/>
</dbReference>
<dbReference type="PROSITE" id="PS51068">
    <property type="entry name" value="FPG_CAT"/>
    <property type="match status" value="1"/>
</dbReference>
<evidence type="ECO:0000313" key="18">
    <source>
        <dbReference type="EMBL" id="KPC49344.1"/>
    </source>
</evidence>
<keyword evidence="6 15" id="KW-0863">Zinc-finger</keyword>
<dbReference type="AlphaFoldDB" id="A0A0N0GKT5"/>
<comment type="function">
    <text evidence="15">Involved in base excision repair of DNA damaged by oxidation or by mutagenic agents. Acts as DNA glycosylase that recognizes and removes damaged bases. Has a preference for oxidized purines, such as 7,8-dihydro-8-oxoguanine (8-oxoG). Has AP (apurinic/apyrimidinic) lyase activity and introduces nicks in the DNA strand. Cleaves the DNA backbone by beta-delta elimination to generate a single-strand break at the site of the removed base with both 3'- and 5'-phosphates.</text>
</comment>
<evidence type="ECO:0000256" key="11">
    <source>
        <dbReference type="ARBA" id="ARBA00023239"/>
    </source>
</evidence>
<evidence type="ECO:0000256" key="15">
    <source>
        <dbReference type="HAMAP-Rule" id="MF_00103"/>
    </source>
</evidence>
<accession>A0A0N0GKT5</accession>
<feature type="binding site" evidence="15">
    <location>
        <position position="91"/>
    </location>
    <ligand>
        <name>DNA</name>
        <dbReference type="ChEBI" id="CHEBI:16991"/>
    </ligand>
</feature>
<dbReference type="PANTHER" id="PTHR22993:SF9">
    <property type="entry name" value="FORMAMIDOPYRIMIDINE-DNA GLYCOSYLASE"/>
    <property type="match status" value="1"/>
</dbReference>
<dbReference type="SUPFAM" id="SSF57716">
    <property type="entry name" value="Glucocorticoid receptor-like (DNA-binding domain)"/>
    <property type="match status" value="1"/>
</dbReference>
<dbReference type="Pfam" id="PF06831">
    <property type="entry name" value="H2TH"/>
    <property type="match status" value="1"/>
</dbReference>
<keyword evidence="11 15" id="KW-0456">Lyase</keyword>
<evidence type="ECO:0000256" key="2">
    <source>
        <dbReference type="ARBA" id="ARBA00009409"/>
    </source>
</evidence>
<dbReference type="InterPro" id="IPR000214">
    <property type="entry name" value="Znf_DNA_glyclase/AP_lyase"/>
</dbReference>
<dbReference type="STRING" id="857265.WG78_20655"/>
<dbReference type="Proteomes" id="UP000037939">
    <property type="component" value="Unassembled WGS sequence"/>
</dbReference>
<evidence type="ECO:0000256" key="4">
    <source>
        <dbReference type="ARBA" id="ARBA00022723"/>
    </source>
</evidence>
<dbReference type="FunFam" id="3.20.190.10:FF:000001">
    <property type="entry name" value="Formamidopyrimidine-DNA glycosylase"/>
    <property type="match status" value="1"/>
</dbReference>
<dbReference type="Pfam" id="PF06827">
    <property type="entry name" value="zf-FPG_IleRS"/>
    <property type="match status" value="1"/>
</dbReference>
<dbReference type="OrthoDB" id="9800855at2"/>
<dbReference type="GO" id="GO:0034039">
    <property type="term" value="F:8-oxo-7,8-dihydroguanine DNA N-glycosylase activity"/>
    <property type="evidence" value="ECO:0007669"/>
    <property type="project" value="TreeGrafter"/>
</dbReference>
<dbReference type="PATRIC" id="fig|857265.3.peg.4229"/>
<keyword evidence="8 15" id="KW-0862">Zinc</keyword>
<dbReference type="InterPro" id="IPR012319">
    <property type="entry name" value="FPG_cat"/>
</dbReference>
<evidence type="ECO:0000259" key="17">
    <source>
        <dbReference type="PROSITE" id="PS51068"/>
    </source>
</evidence>
<feature type="domain" description="FPG-type" evidence="16">
    <location>
        <begin position="237"/>
        <end position="271"/>
    </location>
</feature>
<dbReference type="Gene3D" id="1.10.8.50">
    <property type="match status" value="1"/>
</dbReference>
<dbReference type="NCBIfam" id="NF002211">
    <property type="entry name" value="PRK01103.1"/>
    <property type="match status" value="1"/>
</dbReference>
<proteinExistence type="inferred from homology"/>
<dbReference type="SMART" id="SM00898">
    <property type="entry name" value="Fapy_DNA_glyco"/>
    <property type="match status" value="1"/>
</dbReference>
<keyword evidence="9 15" id="KW-0238">DNA-binding</keyword>
<evidence type="ECO:0000256" key="5">
    <source>
        <dbReference type="ARBA" id="ARBA00022763"/>
    </source>
</evidence>
<keyword evidence="12 15" id="KW-0511">Multifunctional enzyme</keyword>
<dbReference type="PROSITE" id="PS01242">
    <property type="entry name" value="ZF_FPG_1"/>
    <property type="match status" value="1"/>
</dbReference>
<dbReference type="InterPro" id="IPR015887">
    <property type="entry name" value="DNA_glyclase_Znf_dom_DNA_BS"/>
</dbReference>
<keyword evidence="13 15" id="KW-0326">Glycosidase</keyword>
<gene>
    <name evidence="15 18" type="primary">mutM</name>
    <name evidence="15" type="synonym">fpg</name>
    <name evidence="18" type="ORF">WG78_20655</name>
</gene>
<dbReference type="SMART" id="SM01232">
    <property type="entry name" value="H2TH"/>
    <property type="match status" value="1"/>
</dbReference>
<dbReference type="InterPro" id="IPR020629">
    <property type="entry name" value="FPG_Glyclase"/>
</dbReference>
<feature type="active site" description="Schiff-base intermediate with DNA" evidence="15">
    <location>
        <position position="2"/>
    </location>
</feature>
<dbReference type="GO" id="GO:0006284">
    <property type="term" value="P:base-excision repair"/>
    <property type="evidence" value="ECO:0007669"/>
    <property type="project" value="InterPro"/>
</dbReference>
<feature type="binding site" evidence="15">
    <location>
        <position position="152"/>
    </location>
    <ligand>
        <name>DNA</name>
        <dbReference type="ChEBI" id="CHEBI:16991"/>
    </ligand>
</feature>
<comment type="similarity">
    <text evidence="2 15">Belongs to the FPG family.</text>
</comment>
<dbReference type="InterPro" id="IPR035937">
    <property type="entry name" value="FPG_N"/>
</dbReference>
<dbReference type="EC" id="4.2.99.18" evidence="15"/>
<evidence type="ECO:0000256" key="12">
    <source>
        <dbReference type="ARBA" id="ARBA00023268"/>
    </source>
</evidence>
<dbReference type="FunFam" id="1.10.8.50:FF:000003">
    <property type="entry name" value="Formamidopyrimidine-DNA glycosylase"/>
    <property type="match status" value="1"/>
</dbReference>
<evidence type="ECO:0000256" key="1">
    <source>
        <dbReference type="ARBA" id="ARBA00001668"/>
    </source>
</evidence>
<feature type="active site" description="Proton donor; for delta-elimination activity" evidence="15">
    <location>
        <position position="261"/>
    </location>
</feature>
<comment type="cofactor">
    <cofactor evidence="15">
        <name>Zn(2+)</name>
        <dbReference type="ChEBI" id="CHEBI:29105"/>
    </cofactor>
    <text evidence="15">Binds 1 zinc ion per subunit.</text>
</comment>
<dbReference type="Pfam" id="PF01149">
    <property type="entry name" value="Fapy_DNA_glyco"/>
    <property type="match status" value="1"/>
</dbReference>
<evidence type="ECO:0000256" key="9">
    <source>
        <dbReference type="ARBA" id="ARBA00023125"/>
    </source>
</evidence>
<evidence type="ECO:0000259" key="16">
    <source>
        <dbReference type="PROSITE" id="PS51066"/>
    </source>
</evidence>
<comment type="catalytic activity">
    <reaction evidence="14 15">
        <text>2'-deoxyribonucleotide-(2'-deoxyribose 5'-phosphate)-2'-deoxyribonucleotide-DNA = a 3'-end 2'-deoxyribonucleotide-(2,3-dehydro-2,3-deoxyribose 5'-phosphate)-DNA + a 5'-end 5'-phospho-2'-deoxyribonucleoside-DNA + H(+)</text>
        <dbReference type="Rhea" id="RHEA:66592"/>
        <dbReference type="Rhea" id="RHEA-COMP:13180"/>
        <dbReference type="Rhea" id="RHEA-COMP:16897"/>
        <dbReference type="Rhea" id="RHEA-COMP:17067"/>
        <dbReference type="ChEBI" id="CHEBI:15378"/>
        <dbReference type="ChEBI" id="CHEBI:136412"/>
        <dbReference type="ChEBI" id="CHEBI:157695"/>
        <dbReference type="ChEBI" id="CHEBI:167181"/>
        <dbReference type="EC" id="4.2.99.18"/>
    </reaction>
</comment>
<dbReference type="GO" id="GO:0003684">
    <property type="term" value="F:damaged DNA binding"/>
    <property type="evidence" value="ECO:0007669"/>
    <property type="project" value="InterPro"/>
</dbReference>
<evidence type="ECO:0000313" key="19">
    <source>
        <dbReference type="Proteomes" id="UP000037939"/>
    </source>
</evidence>
<evidence type="ECO:0000256" key="3">
    <source>
        <dbReference type="ARBA" id="ARBA00011245"/>
    </source>
</evidence>
<evidence type="ECO:0000256" key="14">
    <source>
        <dbReference type="ARBA" id="ARBA00044632"/>
    </source>
</evidence>
<dbReference type="RefSeq" id="WP_053939700.1">
    <property type="nucleotide sequence ID" value="NZ_LAQT01000037.1"/>
</dbReference>
<keyword evidence="10 15" id="KW-0234">DNA repair</keyword>
<organism evidence="18 19">
    <name type="scientific">Amantichitinum ursilacus</name>
    <dbReference type="NCBI Taxonomy" id="857265"/>
    <lineage>
        <taxon>Bacteria</taxon>
        <taxon>Pseudomonadati</taxon>
        <taxon>Pseudomonadota</taxon>
        <taxon>Betaproteobacteria</taxon>
        <taxon>Neisseriales</taxon>
        <taxon>Chitinibacteraceae</taxon>
        <taxon>Amantichitinum</taxon>
    </lineage>
</organism>